<evidence type="ECO:0000313" key="2">
    <source>
        <dbReference type="EMBL" id="EFH10148.1"/>
    </source>
</evidence>
<accession>D5RRC4</accession>
<sequence>MGLKGPGTATPRLPTNRPASLKFPPRSCCDGKTGRLTPV</sequence>
<feature type="region of interest" description="Disordered" evidence="1">
    <location>
        <begin position="1"/>
        <end position="39"/>
    </location>
</feature>
<protein>
    <submittedName>
        <fullName evidence="2">Uncharacterized protein</fullName>
    </submittedName>
</protein>
<reference evidence="2 3" key="1">
    <citation type="submission" date="2010-04" db="EMBL/GenBank/DDBJ databases">
        <authorList>
            <person name="Qin X."/>
            <person name="Bachman B."/>
            <person name="Battles P."/>
            <person name="Bell A."/>
            <person name="Bess C."/>
            <person name="Bickham C."/>
            <person name="Chaboub L."/>
            <person name="Chen D."/>
            <person name="Coyle M."/>
            <person name="Deiros D.R."/>
            <person name="Dinh H."/>
            <person name="Forbes L."/>
            <person name="Fowler G."/>
            <person name="Francisco L."/>
            <person name="Fu Q."/>
            <person name="Gubbala S."/>
            <person name="Hale W."/>
            <person name="Han Y."/>
            <person name="Hemphill L."/>
            <person name="Highlander S.K."/>
            <person name="Hirani K."/>
            <person name="Hogues M."/>
            <person name="Jackson L."/>
            <person name="Jakkamsetti A."/>
            <person name="Javaid M."/>
            <person name="Jiang H."/>
            <person name="Korchina V."/>
            <person name="Kovar C."/>
            <person name="Lara F."/>
            <person name="Lee S."/>
            <person name="Mata R."/>
            <person name="Mathew T."/>
            <person name="Moen C."/>
            <person name="Morales K."/>
            <person name="Munidasa M."/>
            <person name="Nazareth L."/>
            <person name="Ngo R."/>
            <person name="Nguyen L."/>
            <person name="Okwuonu G."/>
            <person name="Ongeri F."/>
            <person name="Patil S."/>
            <person name="Petrosino J."/>
            <person name="Pham C."/>
            <person name="Pham P."/>
            <person name="Pu L.-L."/>
            <person name="Puazo M."/>
            <person name="Raj R."/>
            <person name="Reid J."/>
            <person name="Rouhana J."/>
            <person name="Saada N."/>
            <person name="Shang Y."/>
            <person name="Simmons D."/>
            <person name="Thornton R."/>
            <person name="Warren J."/>
            <person name="Weissenberger G."/>
            <person name="Zhang J."/>
            <person name="Zhang L."/>
            <person name="Zhou C."/>
            <person name="Zhu D."/>
            <person name="Muzny D."/>
            <person name="Worley K."/>
            <person name="Gibbs R."/>
        </authorList>
    </citation>
    <scope>NUCLEOTIDE SEQUENCE [LARGE SCALE GENOMIC DNA]</scope>
    <source>
        <strain evidence="2 3">ATCC 49957</strain>
    </source>
</reference>
<dbReference type="Proteomes" id="UP000005324">
    <property type="component" value="Unassembled WGS sequence"/>
</dbReference>
<gene>
    <name evidence="2" type="ORF">HMPREF0731_3636</name>
</gene>
<dbReference type="EMBL" id="ADVL01000696">
    <property type="protein sequence ID" value="EFH10148.1"/>
    <property type="molecule type" value="Genomic_DNA"/>
</dbReference>
<name>D5RRC4_9PROT</name>
<dbReference type="HOGENOM" id="CLU_3316219_0_0_5"/>
<organism evidence="2 3">
    <name type="scientific">Pseudoroseomonas cervicalis ATCC 49957</name>
    <dbReference type="NCBI Taxonomy" id="525371"/>
    <lineage>
        <taxon>Bacteria</taxon>
        <taxon>Pseudomonadati</taxon>
        <taxon>Pseudomonadota</taxon>
        <taxon>Alphaproteobacteria</taxon>
        <taxon>Acetobacterales</taxon>
        <taxon>Roseomonadaceae</taxon>
        <taxon>Roseomonas</taxon>
    </lineage>
</organism>
<keyword evidence="3" id="KW-1185">Reference proteome</keyword>
<comment type="caution">
    <text evidence="2">The sequence shown here is derived from an EMBL/GenBank/DDBJ whole genome shotgun (WGS) entry which is preliminary data.</text>
</comment>
<proteinExistence type="predicted"/>
<dbReference type="AlphaFoldDB" id="D5RRC4"/>
<evidence type="ECO:0000256" key="1">
    <source>
        <dbReference type="SAM" id="MobiDB-lite"/>
    </source>
</evidence>
<evidence type="ECO:0000313" key="3">
    <source>
        <dbReference type="Proteomes" id="UP000005324"/>
    </source>
</evidence>